<feature type="transmembrane region" description="Helical" evidence="6">
    <location>
        <begin position="6"/>
        <end position="24"/>
    </location>
</feature>
<comment type="similarity">
    <text evidence="2">Belongs to the bile acid:sodium symporter (BASS) (TC 2.A.28) family.</text>
</comment>
<name>C1N1V8_MICPC</name>
<accession>C1N1V8</accession>
<dbReference type="Pfam" id="PF01758">
    <property type="entry name" value="SBF"/>
    <property type="match status" value="1"/>
</dbReference>
<dbReference type="PANTHER" id="PTHR10361">
    <property type="entry name" value="SODIUM-BILE ACID COTRANSPORTER"/>
    <property type="match status" value="1"/>
</dbReference>
<feature type="transmembrane region" description="Helical" evidence="6">
    <location>
        <begin position="73"/>
        <end position="93"/>
    </location>
</feature>
<dbReference type="EMBL" id="GG663745">
    <property type="protein sequence ID" value="EEH53898.1"/>
    <property type="molecule type" value="Genomic_DNA"/>
</dbReference>
<feature type="transmembrane region" description="Helical" evidence="6">
    <location>
        <begin position="162"/>
        <end position="186"/>
    </location>
</feature>
<dbReference type="RefSeq" id="XP_003062186.1">
    <property type="nucleotide sequence ID" value="XM_003062140.1"/>
</dbReference>
<dbReference type="Gene3D" id="1.20.1530.20">
    <property type="match status" value="1"/>
</dbReference>
<evidence type="ECO:0000313" key="7">
    <source>
        <dbReference type="EMBL" id="EEH53898.1"/>
    </source>
</evidence>
<evidence type="ECO:0000256" key="3">
    <source>
        <dbReference type="ARBA" id="ARBA00022692"/>
    </source>
</evidence>
<dbReference type="InterPro" id="IPR004710">
    <property type="entry name" value="Bilac:Na_transpt"/>
</dbReference>
<protein>
    <submittedName>
        <fullName evidence="7">Bile Acid:Na+ symporter family</fullName>
    </submittedName>
</protein>
<feature type="transmembrane region" description="Helical" evidence="6">
    <location>
        <begin position="100"/>
        <end position="122"/>
    </location>
</feature>
<dbReference type="InterPro" id="IPR002657">
    <property type="entry name" value="BilAc:Na_symport/Acr3"/>
</dbReference>
<dbReference type="GO" id="GO:0009941">
    <property type="term" value="C:chloroplast envelope"/>
    <property type="evidence" value="ECO:0007669"/>
    <property type="project" value="UniProtKB-ARBA"/>
</dbReference>
<dbReference type="GO" id="GO:0016020">
    <property type="term" value="C:membrane"/>
    <property type="evidence" value="ECO:0007669"/>
    <property type="project" value="UniProtKB-SubCell"/>
</dbReference>
<dbReference type="Proteomes" id="UP000001876">
    <property type="component" value="Unassembled WGS sequence"/>
</dbReference>
<dbReference type="PANTHER" id="PTHR10361:SF28">
    <property type="entry name" value="P3 PROTEIN-RELATED"/>
    <property type="match status" value="1"/>
</dbReference>
<evidence type="ECO:0000256" key="1">
    <source>
        <dbReference type="ARBA" id="ARBA00004141"/>
    </source>
</evidence>
<evidence type="ECO:0000256" key="5">
    <source>
        <dbReference type="ARBA" id="ARBA00023136"/>
    </source>
</evidence>
<feature type="transmembrane region" description="Helical" evidence="6">
    <location>
        <begin position="192"/>
        <end position="219"/>
    </location>
</feature>
<dbReference type="AlphaFoldDB" id="C1N1V8"/>
<evidence type="ECO:0000256" key="2">
    <source>
        <dbReference type="ARBA" id="ARBA00006528"/>
    </source>
</evidence>
<gene>
    <name evidence="7" type="ORF">MICPUCDRAFT_45844</name>
</gene>
<keyword evidence="3 6" id="KW-0812">Transmembrane</keyword>
<keyword evidence="5 6" id="KW-0472">Membrane</keyword>
<evidence type="ECO:0000313" key="8">
    <source>
        <dbReference type="Proteomes" id="UP000001876"/>
    </source>
</evidence>
<evidence type="ECO:0000256" key="4">
    <source>
        <dbReference type="ARBA" id="ARBA00022989"/>
    </source>
</evidence>
<proteinExistence type="inferred from homology"/>
<sequence>MTNPPAVTWFTGRAITVALAVTMLGMGLTLETSDFVDALRRPKQVAVGVALQYSIMPLTALLIGRVFPVHPSIAVGLVLVGCCPGGTASNLVTYLANANVALSVVLTTASTFMATAMTPLMTKTLAGTLVPVDAAGLFASTVQVVLMPVLSGLLLKKFAPAFVALASPFCPLVAVGTVALICASIIGQSSAAITAAGGTLLAAVACLHLAGFFLGYHVAGAFGFEERDRRTVSVEVGMQNSALGVVLATAHFADPLVAVPCAISATAHSCIGSAIAGAWRAFGSDGEKTK</sequence>
<reference evidence="7 8" key="1">
    <citation type="journal article" date="2009" name="Science">
        <title>Green evolution and dynamic adaptations revealed by genomes of the marine picoeukaryotes Micromonas.</title>
        <authorList>
            <person name="Worden A.Z."/>
            <person name="Lee J.H."/>
            <person name="Mock T."/>
            <person name="Rouze P."/>
            <person name="Simmons M.P."/>
            <person name="Aerts A.L."/>
            <person name="Allen A.E."/>
            <person name="Cuvelier M.L."/>
            <person name="Derelle E."/>
            <person name="Everett M.V."/>
            <person name="Foulon E."/>
            <person name="Grimwood J."/>
            <person name="Gundlach H."/>
            <person name="Henrissat B."/>
            <person name="Napoli C."/>
            <person name="McDonald S.M."/>
            <person name="Parker M.S."/>
            <person name="Rombauts S."/>
            <person name="Salamov A."/>
            <person name="Von Dassow P."/>
            <person name="Badger J.H."/>
            <person name="Coutinho P.M."/>
            <person name="Demir E."/>
            <person name="Dubchak I."/>
            <person name="Gentemann C."/>
            <person name="Eikrem W."/>
            <person name="Gready J.E."/>
            <person name="John U."/>
            <person name="Lanier W."/>
            <person name="Lindquist E.A."/>
            <person name="Lucas S."/>
            <person name="Mayer K.F."/>
            <person name="Moreau H."/>
            <person name="Not F."/>
            <person name="Otillar R."/>
            <person name="Panaud O."/>
            <person name="Pangilinan J."/>
            <person name="Paulsen I."/>
            <person name="Piegu B."/>
            <person name="Poliakov A."/>
            <person name="Robbens S."/>
            <person name="Schmutz J."/>
            <person name="Toulza E."/>
            <person name="Wyss T."/>
            <person name="Zelensky A."/>
            <person name="Zhou K."/>
            <person name="Armbrust E.V."/>
            <person name="Bhattacharya D."/>
            <person name="Goodenough U.W."/>
            <person name="Van de Peer Y."/>
            <person name="Grigoriev I.V."/>
        </authorList>
    </citation>
    <scope>NUCLEOTIDE SEQUENCE [LARGE SCALE GENOMIC DNA]</scope>
    <source>
        <strain evidence="7 8">CCMP1545</strain>
    </source>
</reference>
<feature type="transmembrane region" description="Helical" evidence="6">
    <location>
        <begin position="134"/>
        <end position="155"/>
    </location>
</feature>
<dbReference type="KEGG" id="mpp:MICPUCDRAFT_45844"/>
<organism evidence="8">
    <name type="scientific">Micromonas pusilla (strain CCMP1545)</name>
    <name type="common">Picoplanktonic green alga</name>
    <dbReference type="NCBI Taxonomy" id="564608"/>
    <lineage>
        <taxon>Eukaryota</taxon>
        <taxon>Viridiplantae</taxon>
        <taxon>Chlorophyta</taxon>
        <taxon>Mamiellophyceae</taxon>
        <taxon>Mamiellales</taxon>
        <taxon>Mamiellaceae</taxon>
        <taxon>Micromonas</taxon>
    </lineage>
</organism>
<comment type="subcellular location">
    <subcellularLocation>
        <location evidence="1">Membrane</location>
        <topology evidence="1">Multi-pass membrane protein</topology>
    </subcellularLocation>
</comment>
<dbReference type="eggNOG" id="KOG2718">
    <property type="taxonomic scope" value="Eukaryota"/>
</dbReference>
<keyword evidence="4 6" id="KW-1133">Transmembrane helix</keyword>
<keyword evidence="8" id="KW-1185">Reference proteome</keyword>
<dbReference type="InterPro" id="IPR038770">
    <property type="entry name" value="Na+/solute_symporter_sf"/>
</dbReference>
<evidence type="ECO:0000256" key="6">
    <source>
        <dbReference type="SAM" id="Phobius"/>
    </source>
</evidence>
<dbReference type="OMA" id="CLYLYTW"/>
<dbReference type="OrthoDB" id="203097at2759"/>
<feature type="transmembrane region" description="Helical" evidence="6">
    <location>
        <begin position="45"/>
        <end position="67"/>
    </location>
</feature>
<dbReference type="GeneID" id="9687625"/>